<feature type="transmembrane region" description="Helical" evidence="2">
    <location>
        <begin position="115"/>
        <end position="137"/>
    </location>
</feature>
<accession>A0A8J3PKD0</accession>
<evidence type="ECO:0000256" key="1">
    <source>
        <dbReference type="SAM" id="MobiDB-lite"/>
    </source>
</evidence>
<evidence type="ECO:0000256" key="2">
    <source>
        <dbReference type="SAM" id="Phobius"/>
    </source>
</evidence>
<keyword evidence="2" id="KW-0472">Membrane</keyword>
<dbReference type="InterPro" id="IPR025889">
    <property type="entry name" value="GSP17M-like_dom"/>
</dbReference>
<sequence length="271" mass="28546">MTDSPKRLPLRFGALRGSRPVMTEHAQLVGRTQVASFARYADARRTVDLLALTHFPIHRVTVVGGNLKLVTDVDARITAWRAATLGGCGGLWIGALMVLIAVLDRARVDALLLGLSWGLPLGAVFGAALGLSAYAILSDPRGLPSRCHLVATRHELHVDAEIAASAWRLLLKLHPSGMTLIDHVPAEVIAQPTELVLIETFAPVEAVPEAAEEAPELAEVPPEPAEAAPELAGRTGAPTPPPAGQHAGQRGLTTPCRADDWTVTGIGAAMT</sequence>
<evidence type="ECO:0000313" key="4">
    <source>
        <dbReference type="EMBL" id="GIG73231.1"/>
    </source>
</evidence>
<proteinExistence type="predicted"/>
<dbReference type="EMBL" id="BONU01000008">
    <property type="protein sequence ID" value="GIG73231.1"/>
    <property type="molecule type" value="Genomic_DNA"/>
</dbReference>
<feature type="region of interest" description="Disordered" evidence="1">
    <location>
        <begin position="209"/>
        <end position="271"/>
    </location>
</feature>
<name>A0A8J3PKD0_9ACTN</name>
<keyword evidence="5" id="KW-1185">Reference proteome</keyword>
<evidence type="ECO:0000259" key="3">
    <source>
        <dbReference type="Pfam" id="PF11181"/>
    </source>
</evidence>
<comment type="caution">
    <text evidence="4">The sequence shown here is derived from an EMBL/GenBank/DDBJ whole genome shotgun (WGS) entry which is preliminary data.</text>
</comment>
<keyword evidence="2" id="KW-0812">Transmembrane</keyword>
<dbReference type="RefSeq" id="WP_168076866.1">
    <property type="nucleotide sequence ID" value="NZ_BAAAQJ010000002.1"/>
</dbReference>
<feature type="compositionally biased region" description="Low complexity" evidence="1">
    <location>
        <begin position="217"/>
        <end position="237"/>
    </location>
</feature>
<evidence type="ECO:0000313" key="5">
    <source>
        <dbReference type="Proteomes" id="UP000653674"/>
    </source>
</evidence>
<feature type="domain" description="General stress protein 17M-like" evidence="3">
    <location>
        <begin position="33"/>
        <end position="100"/>
    </location>
</feature>
<dbReference type="Proteomes" id="UP000653674">
    <property type="component" value="Unassembled WGS sequence"/>
</dbReference>
<feature type="transmembrane region" description="Helical" evidence="2">
    <location>
        <begin position="82"/>
        <end position="103"/>
    </location>
</feature>
<dbReference type="Pfam" id="PF11181">
    <property type="entry name" value="YflT"/>
    <property type="match status" value="1"/>
</dbReference>
<gene>
    <name evidence="4" type="ORF">Pfl04_16350</name>
</gene>
<keyword evidence="2" id="KW-1133">Transmembrane helix</keyword>
<dbReference type="AlphaFoldDB" id="A0A8J3PKD0"/>
<protein>
    <recommendedName>
        <fullName evidence="3">General stress protein 17M-like domain-containing protein</fullName>
    </recommendedName>
</protein>
<organism evidence="4 5">
    <name type="scientific">Planosporangium flavigriseum</name>
    <dbReference type="NCBI Taxonomy" id="373681"/>
    <lineage>
        <taxon>Bacteria</taxon>
        <taxon>Bacillati</taxon>
        <taxon>Actinomycetota</taxon>
        <taxon>Actinomycetes</taxon>
        <taxon>Micromonosporales</taxon>
        <taxon>Micromonosporaceae</taxon>
        <taxon>Planosporangium</taxon>
    </lineage>
</organism>
<reference evidence="4" key="1">
    <citation type="submission" date="2021-01" db="EMBL/GenBank/DDBJ databases">
        <title>Whole genome shotgun sequence of Planosporangium flavigriseum NBRC 105377.</title>
        <authorList>
            <person name="Komaki H."/>
            <person name="Tamura T."/>
        </authorList>
    </citation>
    <scope>NUCLEOTIDE SEQUENCE</scope>
    <source>
        <strain evidence="4">NBRC 105377</strain>
    </source>
</reference>